<reference evidence="1 2" key="1">
    <citation type="submission" date="2020-06" db="EMBL/GenBank/DDBJ databases">
        <title>REHAB project genomes.</title>
        <authorList>
            <person name="Shaw L.P."/>
        </authorList>
    </citation>
    <scope>NUCLEOTIDE SEQUENCE [LARGE SCALE GENOMIC DNA]</scope>
    <source>
        <strain evidence="1 2">RHB28-C13</strain>
    </source>
</reference>
<dbReference type="InterPro" id="IPR005590">
    <property type="entry name" value="DUF333"/>
</dbReference>
<dbReference type="PANTHER" id="PTHR38008">
    <property type="entry name" value="HEMOLYSIN-RELATED"/>
    <property type="match status" value="1"/>
</dbReference>
<dbReference type="PANTHER" id="PTHR38008:SF2">
    <property type="entry name" value="HEMOLYSIN"/>
    <property type="match status" value="1"/>
</dbReference>
<sequence length="85" mass="9145">MKLASLVLPCALLLSACSTANQPEAPKPPVVGIANPASVYCDEKGGTRIIVKEAAGERADCKLPTGEILDEWDLWRRDHQSSVNE</sequence>
<name>A0A7K4I278_ESCFE</name>
<dbReference type="Proteomes" id="UP000510927">
    <property type="component" value="Chromosome"/>
</dbReference>
<dbReference type="EMBL" id="CP055675">
    <property type="protein sequence ID" value="QLN00677.1"/>
    <property type="molecule type" value="Genomic_DNA"/>
</dbReference>
<protein>
    <submittedName>
        <fullName evidence="1">DUF333 domain-containing protein</fullName>
    </submittedName>
</protein>
<organism evidence="1 2">
    <name type="scientific">Escherichia fergusonii</name>
    <dbReference type="NCBI Taxonomy" id="564"/>
    <lineage>
        <taxon>Bacteria</taxon>
        <taxon>Pseudomonadati</taxon>
        <taxon>Pseudomonadota</taxon>
        <taxon>Gammaproteobacteria</taxon>
        <taxon>Enterobacterales</taxon>
        <taxon>Enterobacteriaceae</taxon>
        <taxon>Escherichia</taxon>
    </lineage>
</organism>
<dbReference type="GeneID" id="75057150"/>
<gene>
    <name evidence="1" type="ORF">HVY52_12995</name>
</gene>
<dbReference type="OMA" id="TLWRRDH"/>
<evidence type="ECO:0000313" key="1">
    <source>
        <dbReference type="EMBL" id="QLN00677.1"/>
    </source>
</evidence>
<dbReference type="AlphaFoldDB" id="A0A7K4I278"/>
<proteinExistence type="predicted"/>
<accession>A0A7K4I278</accession>
<dbReference type="PROSITE" id="PS51257">
    <property type="entry name" value="PROKAR_LIPOPROTEIN"/>
    <property type="match status" value="1"/>
</dbReference>
<dbReference type="Pfam" id="PF03891">
    <property type="entry name" value="DUF333"/>
    <property type="match status" value="1"/>
</dbReference>
<evidence type="ECO:0000313" key="2">
    <source>
        <dbReference type="Proteomes" id="UP000510927"/>
    </source>
</evidence>
<dbReference type="RefSeq" id="WP_000761968.1">
    <property type="nucleotide sequence ID" value="NZ_AP027926.1"/>
</dbReference>